<reference evidence="8 9" key="1">
    <citation type="submission" date="2017-08" db="EMBL/GenBank/DDBJ databases">
        <title>Acidophilic green algal genome provides insights into adaptation to an acidic environment.</title>
        <authorList>
            <person name="Hirooka S."/>
            <person name="Hirose Y."/>
            <person name="Kanesaki Y."/>
            <person name="Higuchi S."/>
            <person name="Fujiwara T."/>
            <person name="Onuma R."/>
            <person name="Era A."/>
            <person name="Ohbayashi R."/>
            <person name="Uzuka A."/>
            <person name="Nozaki H."/>
            <person name="Yoshikawa H."/>
            <person name="Miyagishima S.Y."/>
        </authorList>
    </citation>
    <scope>NUCLEOTIDE SEQUENCE [LARGE SCALE GENOMIC DNA]</scope>
    <source>
        <strain evidence="8 9">NIES-2499</strain>
    </source>
</reference>
<feature type="compositionally biased region" description="Basic and acidic residues" evidence="5">
    <location>
        <begin position="314"/>
        <end position="329"/>
    </location>
</feature>
<feature type="domain" description="Proliferating cell nuclear antigen PCNA N-terminal" evidence="6">
    <location>
        <begin position="30"/>
        <end position="150"/>
    </location>
</feature>
<feature type="region of interest" description="Disordered" evidence="5">
    <location>
        <begin position="274"/>
        <end position="335"/>
    </location>
</feature>
<name>A0A250XRK9_9CHLO</name>
<dbReference type="Pfam" id="PF00705">
    <property type="entry name" value="PCNA_N"/>
    <property type="match status" value="1"/>
</dbReference>
<dbReference type="GO" id="GO:0003677">
    <property type="term" value="F:DNA binding"/>
    <property type="evidence" value="ECO:0007669"/>
    <property type="project" value="UniProtKB-KW"/>
</dbReference>
<keyword evidence="9" id="KW-1185">Reference proteome</keyword>
<dbReference type="Proteomes" id="UP000232323">
    <property type="component" value="Unassembled WGS sequence"/>
</dbReference>
<dbReference type="InterPro" id="IPR000730">
    <property type="entry name" value="Pr_cel_nuc_antig"/>
</dbReference>
<dbReference type="PANTHER" id="PTHR11352:SF0">
    <property type="entry name" value="PROLIFERATING CELL NUCLEAR ANTIGEN"/>
    <property type="match status" value="1"/>
</dbReference>
<dbReference type="OrthoDB" id="534348at2759"/>
<feature type="compositionally biased region" description="Basic and acidic residues" evidence="5">
    <location>
        <begin position="448"/>
        <end position="457"/>
    </location>
</feature>
<evidence type="ECO:0000256" key="1">
    <source>
        <dbReference type="ARBA" id="ARBA00010462"/>
    </source>
</evidence>
<dbReference type="PANTHER" id="PTHR11352">
    <property type="entry name" value="PROLIFERATING CELL NUCLEAR ANTIGEN"/>
    <property type="match status" value="1"/>
</dbReference>
<evidence type="ECO:0000313" key="9">
    <source>
        <dbReference type="Proteomes" id="UP000232323"/>
    </source>
</evidence>
<evidence type="ECO:0000256" key="4">
    <source>
        <dbReference type="RuleBase" id="RU003671"/>
    </source>
</evidence>
<organism evidence="8 9">
    <name type="scientific">Chlamydomonas eustigma</name>
    <dbReference type="NCBI Taxonomy" id="1157962"/>
    <lineage>
        <taxon>Eukaryota</taxon>
        <taxon>Viridiplantae</taxon>
        <taxon>Chlorophyta</taxon>
        <taxon>core chlorophytes</taxon>
        <taxon>Chlorophyceae</taxon>
        <taxon>CS clade</taxon>
        <taxon>Chlamydomonadales</taxon>
        <taxon>Chlamydomonadaceae</taxon>
        <taxon>Chlamydomonas</taxon>
    </lineage>
</organism>
<dbReference type="PRINTS" id="PR00339">
    <property type="entry name" value="PCNACYCLIN"/>
</dbReference>
<evidence type="ECO:0000259" key="6">
    <source>
        <dbReference type="Pfam" id="PF00705"/>
    </source>
</evidence>
<dbReference type="SUPFAM" id="SSF55979">
    <property type="entry name" value="DNA clamp"/>
    <property type="match status" value="2"/>
</dbReference>
<dbReference type="Pfam" id="PF02747">
    <property type="entry name" value="PCNA_C"/>
    <property type="match status" value="1"/>
</dbReference>
<dbReference type="CDD" id="cd00577">
    <property type="entry name" value="PCNA"/>
    <property type="match status" value="1"/>
</dbReference>
<gene>
    <name evidence="8" type="ORF">CEUSTIGMA_g13136.t1</name>
</gene>
<evidence type="ECO:0000256" key="2">
    <source>
        <dbReference type="ARBA" id="ARBA00023125"/>
    </source>
</evidence>
<feature type="region of interest" description="Disordered" evidence="5">
    <location>
        <begin position="432"/>
        <end position="464"/>
    </location>
</feature>
<feature type="domain" description="Proliferating cell nuclear antigen PCNA C-terminal" evidence="7">
    <location>
        <begin position="162"/>
        <end position="269"/>
    </location>
</feature>
<comment type="subcellular location">
    <subcellularLocation>
        <location evidence="3">Nucleus</location>
    </subcellularLocation>
</comment>
<dbReference type="InterPro" id="IPR022649">
    <property type="entry name" value="Pr_cel_nuc_antig_C"/>
</dbReference>
<protein>
    <recommendedName>
        <fullName evidence="3">DNA sliding clamp PCNA</fullName>
    </recommendedName>
</protein>
<evidence type="ECO:0000259" key="7">
    <source>
        <dbReference type="Pfam" id="PF02747"/>
    </source>
</evidence>
<keyword evidence="4" id="KW-0235">DNA replication</keyword>
<dbReference type="GO" id="GO:0006298">
    <property type="term" value="P:mismatch repair"/>
    <property type="evidence" value="ECO:0007669"/>
    <property type="project" value="TreeGrafter"/>
</dbReference>
<feature type="compositionally biased region" description="Basic residues" evidence="5">
    <location>
        <begin position="432"/>
        <end position="443"/>
    </location>
</feature>
<dbReference type="GO" id="GO:0030337">
    <property type="term" value="F:DNA polymerase processivity factor activity"/>
    <property type="evidence" value="ECO:0007669"/>
    <property type="project" value="InterPro"/>
</dbReference>
<comment type="caution">
    <text evidence="8">The sequence shown here is derived from an EMBL/GenBank/DDBJ whole genome shotgun (WGS) entry which is preliminary data.</text>
</comment>
<sequence>MDDGTASSASSASGASGASGASTQQSRYRMELKTVQAVAFKVLIEALKELLSDATIDFDASGLKIMALTISRAVLVHLKLDASKFEYYKCDSPLSISVNLLNLHKLFKTINNNNTLSLFVDRDDLNHLGVKIENTEKASKTTYRVTLLDMMTYEVSPDDNVFTEELSMSSADFQKICRDMSNIAEEMEIRCVRNNLIFSCKGDFCSQETVITYNEGNADMPAAVDNDRIVQGVFSIPHLVMFTKCTNLSPMMTLYLTNDYPLIINLNLQGRRRRPHAARADHGVRGTQERAVPSLRDRQPGFAAAARDQGSGDAVHDRGRDPHRPHAPDARPVPHPVRPVLLSCLRKRDDSLKTSLFTRDDVLDAFTWLVIDAYRDGSVTPCESVMEDTLGYREDVGDDLVMMSKMFEVTHNQEDFVLMKDLDNMLRKNPINHRRASVQHPHHGGQGLRRELRHENTTRGQFTH</sequence>
<feature type="compositionally biased region" description="Basic and acidic residues" evidence="5">
    <location>
        <begin position="278"/>
        <end position="288"/>
    </location>
</feature>
<dbReference type="Gene3D" id="3.70.10.10">
    <property type="match status" value="1"/>
</dbReference>
<accession>A0A250XRK9</accession>
<dbReference type="NCBIfam" id="TIGR00590">
    <property type="entry name" value="pcna"/>
    <property type="match status" value="1"/>
</dbReference>
<keyword evidence="2 4" id="KW-0238">DNA-binding</keyword>
<keyword evidence="3" id="KW-0539">Nucleus</keyword>
<dbReference type="AlphaFoldDB" id="A0A250XRK9"/>
<dbReference type="InterPro" id="IPR022648">
    <property type="entry name" value="Pr_cel_nuc_antig_N"/>
</dbReference>
<evidence type="ECO:0000256" key="3">
    <source>
        <dbReference type="RuleBase" id="RU000641"/>
    </source>
</evidence>
<dbReference type="GO" id="GO:0006272">
    <property type="term" value="P:leading strand elongation"/>
    <property type="evidence" value="ECO:0007669"/>
    <property type="project" value="TreeGrafter"/>
</dbReference>
<proteinExistence type="inferred from homology"/>
<dbReference type="GO" id="GO:0019985">
    <property type="term" value="P:translesion synthesis"/>
    <property type="evidence" value="ECO:0007669"/>
    <property type="project" value="TreeGrafter"/>
</dbReference>
<dbReference type="GO" id="GO:0006275">
    <property type="term" value="P:regulation of DNA replication"/>
    <property type="evidence" value="ECO:0007669"/>
    <property type="project" value="InterPro"/>
</dbReference>
<dbReference type="GO" id="GO:0043626">
    <property type="term" value="C:PCNA complex"/>
    <property type="evidence" value="ECO:0007669"/>
    <property type="project" value="TreeGrafter"/>
</dbReference>
<dbReference type="EMBL" id="BEGY01000187">
    <property type="protein sequence ID" value="GAX85721.1"/>
    <property type="molecule type" value="Genomic_DNA"/>
</dbReference>
<evidence type="ECO:0000256" key="5">
    <source>
        <dbReference type="SAM" id="MobiDB-lite"/>
    </source>
</evidence>
<comment type="function">
    <text evidence="3">This protein is an auxiliary protein of DNA polymerase delta and is involved in the control of eukaryotic DNA replication by increasing the polymerase's processivity during elongation of the leading strand.</text>
</comment>
<feature type="region of interest" description="Disordered" evidence="5">
    <location>
        <begin position="1"/>
        <end position="21"/>
    </location>
</feature>
<comment type="similarity">
    <text evidence="1 4">Belongs to the PCNA family.</text>
</comment>
<dbReference type="STRING" id="1157962.A0A250XRK9"/>
<evidence type="ECO:0000313" key="8">
    <source>
        <dbReference type="EMBL" id="GAX85721.1"/>
    </source>
</evidence>
<dbReference type="InterPro" id="IPR046938">
    <property type="entry name" value="DNA_clamp_sf"/>
</dbReference>